<reference evidence="8 9" key="1">
    <citation type="submission" date="2023-06" db="EMBL/GenBank/DDBJ databases">
        <title>Cellulomonas sp. MW9 Whole genome sequence.</title>
        <authorList>
            <person name="Park S."/>
        </authorList>
    </citation>
    <scope>NUCLEOTIDE SEQUENCE [LARGE SCALE GENOMIC DNA]</scope>
    <source>
        <strain evidence="8 9">MW9</strain>
    </source>
</reference>
<comment type="caution">
    <text evidence="8">The sequence shown here is derived from an EMBL/GenBank/DDBJ whole genome shotgun (WGS) entry which is preliminary data.</text>
</comment>
<evidence type="ECO:0000256" key="2">
    <source>
        <dbReference type="ARBA" id="ARBA00022475"/>
    </source>
</evidence>
<dbReference type="Pfam" id="PF06271">
    <property type="entry name" value="RDD"/>
    <property type="match status" value="1"/>
</dbReference>
<evidence type="ECO:0000313" key="8">
    <source>
        <dbReference type="EMBL" id="MDM7830025.1"/>
    </source>
</evidence>
<evidence type="ECO:0000256" key="4">
    <source>
        <dbReference type="ARBA" id="ARBA00022989"/>
    </source>
</evidence>
<organism evidence="8 9">
    <name type="scientific">Cellulomonas edaphi</name>
    <dbReference type="NCBI Taxonomy" id="3053468"/>
    <lineage>
        <taxon>Bacteria</taxon>
        <taxon>Bacillati</taxon>
        <taxon>Actinomycetota</taxon>
        <taxon>Actinomycetes</taxon>
        <taxon>Micrococcales</taxon>
        <taxon>Cellulomonadaceae</taxon>
        <taxon>Cellulomonas</taxon>
    </lineage>
</organism>
<dbReference type="PANTHER" id="PTHR36115">
    <property type="entry name" value="PROLINE-RICH ANTIGEN HOMOLOG-RELATED"/>
    <property type="match status" value="1"/>
</dbReference>
<dbReference type="EMBL" id="JAUCGR010000001">
    <property type="protein sequence ID" value="MDM7830025.1"/>
    <property type="molecule type" value="Genomic_DNA"/>
</dbReference>
<evidence type="ECO:0000256" key="1">
    <source>
        <dbReference type="ARBA" id="ARBA00004651"/>
    </source>
</evidence>
<dbReference type="InterPro" id="IPR010432">
    <property type="entry name" value="RDD"/>
</dbReference>
<keyword evidence="9" id="KW-1185">Reference proteome</keyword>
<evidence type="ECO:0000256" key="6">
    <source>
        <dbReference type="SAM" id="MobiDB-lite"/>
    </source>
</evidence>
<proteinExistence type="predicted"/>
<comment type="subcellular location">
    <subcellularLocation>
        <location evidence="1">Cell membrane</location>
        <topology evidence="1">Multi-pass membrane protein</topology>
    </subcellularLocation>
</comment>
<protein>
    <submittedName>
        <fullName evidence="8">RDD family protein</fullName>
    </submittedName>
</protein>
<evidence type="ECO:0000313" key="9">
    <source>
        <dbReference type="Proteomes" id="UP001321453"/>
    </source>
</evidence>
<feature type="compositionally biased region" description="Basic and acidic residues" evidence="6">
    <location>
        <begin position="40"/>
        <end position="50"/>
    </location>
</feature>
<dbReference type="PANTHER" id="PTHR36115:SF6">
    <property type="entry name" value="PROLINE-RICH ANTIGEN HOMOLOG"/>
    <property type="match status" value="1"/>
</dbReference>
<keyword evidence="5" id="KW-0472">Membrane</keyword>
<gene>
    <name evidence="8" type="ORF">QRT05_01650</name>
</gene>
<name>A0ABT7S332_9CELL</name>
<evidence type="ECO:0000259" key="7">
    <source>
        <dbReference type="Pfam" id="PF06271"/>
    </source>
</evidence>
<feature type="domain" description="RDD" evidence="7">
    <location>
        <begin position="60"/>
        <end position="176"/>
    </location>
</feature>
<dbReference type="RefSeq" id="WP_289444612.1">
    <property type="nucleotide sequence ID" value="NZ_JAUCGR010000001.1"/>
</dbReference>
<evidence type="ECO:0000256" key="5">
    <source>
        <dbReference type="ARBA" id="ARBA00023136"/>
    </source>
</evidence>
<keyword evidence="2" id="KW-1003">Cell membrane</keyword>
<feature type="region of interest" description="Disordered" evidence="6">
    <location>
        <begin position="1"/>
        <end position="62"/>
    </location>
</feature>
<feature type="compositionally biased region" description="Pro residues" evidence="6">
    <location>
        <begin position="28"/>
        <end position="38"/>
    </location>
</feature>
<dbReference type="InterPro" id="IPR051791">
    <property type="entry name" value="Pra-immunoreactive"/>
</dbReference>
<keyword evidence="3" id="KW-0812">Transmembrane</keyword>
<accession>A0ABT7S332</accession>
<sequence length="184" mass="20199">MTRTPEGPGPDPDDEQQGASPAAWLPTPTVPFPRPAPLEEPVRGDEEQQRRPAQPPRPPYASWSRRAAGFGIDVAVMTLPLVLALTYDDAVVAALGVTWWLAWFVGNRVVAQGSSGITLGRRVTGSQLRRAGTGRPPGWRVALVRELAHVADAVWLVGFLWPLWDERRRTFADSMCGTTVVRTR</sequence>
<evidence type="ECO:0000256" key="3">
    <source>
        <dbReference type="ARBA" id="ARBA00022692"/>
    </source>
</evidence>
<dbReference type="Proteomes" id="UP001321453">
    <property type="component" value="Unassembled WGS sequence"/>
</dbReference>
<keyword evidence="4" id="KW-1133">Transmembrane helix</keyword>